<dbReference type="Proteomes" id="UP000885648">
    <property type="component" value="Unassembled WGS sequence"/>
</dbReference>
<organism evidence="1">
    <name type="scientific">Methanofollis liminatans</name>
    <dbReference type="NCBI Taxonomy" id="2201"/>
    <lineage>
        <taxon>Archaea</taxon>
        <taxon>Methanobacteriati</taxon>
        <taxon>Methanobacteriota</taxon>
        <taxon>Stenosarchaea group</taxon>
        <taxon>Methanomicrobia</taxon>
        <taxon>Methanomicrobiales</taxon>
        <taxon>Methanomicrobiaceae</taxon>
        <taxon>Methanofollis</taxon>
    </lineage>
</organism>
<reference evidence="1" key="1">
    <citation type="journal article" date="2020" name="mSystems">
        <title>Genome- and Community-Level Interaction Insights into Carbon Utilization and Element Cycling Functions of Hydrothermarchaeota in Hydrothermal Sediment.</title>
        <authorList>
            <person name="Zhou Z."/>
            <person name="Liu Y."/>
            <person name="Xu W."/>
            <person name="Pan J."/>
            <person name="Luo Z.H."/>
            <person name="Li M."/>
        </authorList>
    </citation>
    <scope>NUCLEOTIDE SEQUENCE</scope>
    <source>
        <strain evidence="1">SpSt-1183</strain>
    </source>
</reference>
<sequence>MATKGTAVFPTILCLCMLACTGGCTGIGFGEATYSSGQLEVMVDNPGEPEEATLQVTVFRTDNFTQTGVANFAEVVTFQRGSNTFTFPVDLEPGTYKLYLYISKGSTRTVSVIRDITV</sequence>
<accession>A0A831LFR0</accession>
<protein>
    <submittedName>
        <fullName evidence="1">Uncharacterized protein</fullName>
    </submittedName>
</protein>
<proteinExistence type="predicted"/>
<comment type="caution">
    <text evidence="1">The sequence shown here is derived from an EMBL/GenBank/DDBJ whole genome shotgun (WGS) entry which is preliminary data.</text>
</comment>
<dbReference type="EMBL" id="DSBY01000244">
    <property type="protein sequence ID" value="HDS63651.1"/>
    <property type="molecule type" value="Genomic_DNA"/>
</dbReference>
<name>A0A831LFR0_9EURY</name>
<gene>
    <name evidence="1" type="ORF">ENN52_05950</name>
</gene>
<dbReference type="AlphaFoldDB" id="A0A831LFR0"/>
<evidence type="ECO:0000313" key="1">
    <source>
        <dbReference type="EMBL" id="HDS63651.1"/>
    </source>
</evidence>